<dbReference type="AlphaFoldDB" id="A0A841IQ79"/>
<dbReference type="Pfam" id="PF19674">
    <property type="entry name" value="DUF6177"/>
    <property type="match status" value="1"/>
</dbReference>
<proteinExistence type="predicted"/>
<accession>A0A841IQ79</accession>
<reference evidence="1 2" key="1">
    <citation type="submission" date="2020-08" db="EMBL/GenBank/DDBJ databases">
        <title>Genomic Encyclopedia of Type Strains, Phase III (KMG-III): the genomes of soil and plant-associated and newly described type strains.</title>
        <authorList>
            <person name="Whitman W."/>
        </authorList>
    </citation>
    <scope>NUCLEOTIDE SEQUENCE [LARGE SCALE GENOMIC DNA]</scope>
    <source>
        <strain evidence="1 2">CECT 8712</strain>
    </source>
</reference>
<name>A0A841IQ79_9ACTN</name>
<protein>
    <submittedName>
        <fullName evidence="1">Uncharacterized protein</fullName>
    </submittedName>
</protein>
<dbReference type="EMBL" id="JACHJO010000006">
    <property type="protein sequence ID" value="MBB6120272.1"/>
    <property type="molecule type" value="Genomic_DNA"/>
</dbReference>
<dbReference type="RefSeq" id="WP_184291192.1">
    <property type="nucleotide sequence ID" value="NZ_JACHJO010000006.1"/>
</dbReference>
<evidence type="ECO:0000313" key="1">
    <source>
        <dbReference type="EMBL" id="MBB6120272.1"/>
    </source>
</evidence>
<comment type="caution">
    <text evidence="1">The sequence shown here is derived from an EMBL/GenBank/DDBJ whole genome shotgun (WGS) entry which is preliminary data.</text>
</comment>
<dbReference type="InterPro" id="IPR046175">
    <property type="entry name" value="DUF6177"/>
</dbReference>
<gene>
    <name evidence="1" type="ORF">FHS13_002224</name>
</gene>
<keyword evidence="2" id="KW-1185">Reference proteome</keyword>
<evidence type="ECO:0000313" key="2">
    <source>
        <dbReference type="Proteomes" id="UP000536604"/>
    </source>
</evidence>
<organism evidence="1 2">
    <name type="scientific">Nocardiopsis algeriensis</name>
    <dbReference type="NCBI Taxonomy" id="1478215"/>
    <lineage>
        <taxon>Bacteria</taxon>
        <taxon>Bacillati</taxon>
        <taxon>Actinomycetota</taxon>
        <taxon>Actinomycetes</taxon>
        <taxon>Streptosporangiales</taxon>
        <taxon>Nocardiopsidaceae</taxon>
        <taxon>Nocardiopsis</taxon>
    </lineage>
</organism>
<dbReference type="Proteomes" id="UP000536604">
    <property type="component" value="Unassembled WGS sequence"/>
</dbReference>
<sequence>MSYDVVALVAQEPDALVLARALHSAGPDLLVRSLEGGAVVQLRDAQRQVLLTAEPAQLVEDRDEVARLLGSDAALGLPETCWWVELRARPDAEGRRVAHSVADALATASGSSVWTSGRAEFGLWTETSHPAVETVAEEAFVVAQDREVASLSSWLTDAVSAHGAQGHALQLLTPAEARITYPLRTLLAQPLARWVVRALDGSHFDGISGLPLTWHPRHAYIPVPPAESAPEPAPGFLDDSPMGAQLVLDLSVTHRASFAPPLGRAAEILAEHLAGAHPTGWGPHEPALAAWSRERLVRLARHRAPRASVFHFNGGHGGGTAFSGSIRVGWEGERSEERISVAFGYGDRSELPLQVLPALVEGLAAEGLLSVLHVRRSRGRADTTYEPRWHGLATAVGMALGPDAFTRAGEEYLLSGPLKGTVLGRGADRALWYRVPEEAPAQLRSAAVEAQLRHLAAAPGTGS</sequence>